<dbReference type="GO" id="GO:0046464">
    <property type="term" value="P:acylglycerol catabolic process"/>
    <property type="evidence" value="ECO:0007669"/>
    <property type="project" value="TreeGrafter"/>
</dbReference>
<dbReference type="GO" id="GO:0016020">
    <property type="term" value="C:membrane"/>
    <property type="evidence" value="ECO:0007669"/>
    <property type="project" value="TreeGrafter"/>
</dbReference>
<dbReference type="RefSeq" id="WP_006062799.1">
    <property type="nucleotide sequence ID" value="NZ_KB290827.1"/>
</dbReference>
<keyword evidence="2" id="KW-0378">Hydrolase</keyword>
<dbReference type="STRING" id="1035195.HMPREF9997_00549"/>
<organism evidence="2 3">
    <name type="scientific">Corynebacterium durum F0235</name>
    <dbReference type="NCBI Taxonomy" id="1035195"/>
    <lineage>
        <taxon>Bacteria</taxon>
        <taxon>Bacillati</taxon>
        <taxon>Actinomycetota</taxon>
        <taxon>Actinomycetes</taxon>
        <taxon>Mycobacteriales</taxon>
        <taxon>Corynebacteriaceae</taxon>
        <taxon>Corynebacterium</taxon>
    </lineage>
</organism>
<dbReference type="GO" id="GO:0047372">
    <property type="term" value="F:monoacylglycerol lipase activity"/>
    <property type="evidence" value="ECO:0007669"/>
    <property type="project" value="TreeGrafter"/>
</dbReference>
<evidence type="ECO:0000313" key="3">
    <source>
        <dbReference type="Proteomes" id="UP000010445"/>
    </source>
</evidence>
<evidence type="ECO:0000313" key="2">
    <source>
        <dbReference type="EMBL" id="EKX91708.1"/>
    </source>
</evidence>
<dbReference type="InterPro" id="IPR029058">
    <property type="entry name" value="AB_hydrolase_fold"/>
</dbReference>
<protein>
    <submittedName>
        <fullName evidence="2">Hydrolase, alpha/beta domain protein</fullName>
    </submittedName>
</protein>
<reference evidence="2 3" key="1">
    <citation type="submission" date="2012-05" db="EMBL/GenBank/DDBJ databases">
        <authorList>
            <person name="Weinstock G."/>
            <person name="Sodergren E."/>
            <person name="Lobos E.A."/>
            <person name="Fulton L."/>
            <person name="Fulton R."/>
            <person name="Courtney L."/>
            <person name="Fronick C."/>
            <person name="O'Laughlin M."/>
            <person name="Godfrey J."/>
            <person name="Wilson R.M."/>
            <person name="Miner T."/>
            <person name="Farmer C."/>
            <person name="Delehaunty K."/>
            <person name="Cordes M."/>
            <person name="Minx P."/>
            <person name="Tomlinson C."/>
            <person name="Chen J."/>
            <person name="Wollam A."/>
            <person name="Pepin K.H."/>
            <person name="Bhonagiri V."/>
            <person name="Zhang X."/>
            <person name="Suruliraj S."/>
            <person name="Warren W."/>
            <person name="Mitreva M."/>
            <person name="Mardis E.R."/>
            <person name="Wilson R.K."/>
        </authorList>
    </citation>
    <scope>NUCLEOTIDE SEQUENCE [LARGE SCALE GENOMIC DNA]</scope>
    <source>
        <strain evidence="2 3">F0235</strain>
    </source>
</reference>
<dbReference type="InterPro" id="IPR000073">
    <property type="entry name" value="AB_hydrolase_1"/>
</dbReference>
<dbReference type="SUPFAM" id="SSF53474">
    <property type="entry name" value="alpha/beta-Hydrolases"/>
    <property type="match status" value="1"/>
</dbReference>
<dbReference type="EMBL" id="AMEM01000010">
    <property type="protein sequence ID" value="EKX91708.1"/>
    <property type="molecule type" value="Genomic_DNA"/>
</dbReference>
<dbReference type="Pfam" id="PF00561">
    <property type="entry name" value="Abhydrolase_1"/>
    <property type="match status" value="1"/>
</dbReference>
<sequence length="257" mass="27671">MIHFNRHNTRPIALAHGAGGAIDDNFADIAHALRDEFHLFGHNYPGSGDTPADNAPLSIEEQADKLINSALELGYFRFPVFGYSLGTTVAVTAAYRRPDVVAALILLAGFPRADAQATLFSSLYASLAQEGRYKDLAHLLMLAQSPAVLDETTEPNTQVEQLTAQLNPAAQGHVPQMEAVATADVTQLLPHITVPVLVIVAGQDRIVLPESTRELARLLPNSHIVELPEAGHVPTPEESRRIAKGVQGFLASVDAQR</sequence>
<dbReference type="PATRIC" id="fig|1035195.3.peg.498"/>
<feature type="domain" description="AB hydrolase-1" evidence="1">
    <location>
        <begin position="11"/>
        <end position="234"/>
    </location>
</feature>
<accession>L1MK95</accession>
<comment type="caution">
    <text evidence="2">The sequence shown here is derived from an EMBL/GenBank/DDBJ whole genome shotgun (WGS) entry which is preliminary data.</text>
</comment>
<dbReference type="PANTHER" id="PTHR43798">
    <property type="entry name" value="MONOACYLGLYCEROL LIPASE"/>
    <property type="match status" value="1"/>
</dbReference>
<dbReference type="HOGENOM" id="CLU_020336_50_2_11"/>
<evidence type="ECO:0000259" key="1">
    <source>
        <dbReference type="Pfam" id="PF00561"/>
    </source>
</evidence>
<keyword evidence="3" id="KW-1185">Reference proteome</keyword>
<dbReference type="Proteomes" id="UP000010445">
    <property type="component" value="Unassembled WGS sequence"/>
</dbReference>
<proteinExistence type="predicted"/>
<name>L1MK95_9CORY</name>
<dbReference type="PANTHER" id="PTHR43798:SF5">
    <property type="entry name" value="MONOACYLGLYCEROL LIPASE ABHD6"/>
    <property type="match status" value="1"/>
</dbReference>
<dbReference type="AlphaFoldDB" id="L1MK95"/>
<dbReference type="OrthoDB" id="495620at2"/>
<gene>
    <name evidence="2" type="ORF">HMPREF9997_00549</name>
</gene>
<dbReference type="Gene3D" id="3.40.50.1820">
    <property type="entry name" value="alpha/beta hydrolase"/>
    <property type="match status" value="1"/>
</dbReference>
<dbReference type="eggNOG" id="COG2021">
    <property type="taxonomic scope" value="Bacteria"/>
</dbReference>
<dbReference type="InterPro" id="IPR050266">
    <property type="entry name" value="AB_hydrolase_sf"/>
</dbReference>